<proteinExistence type="inferred from homology"/>
<comment type="similarity">
    <text evidence="2">Belongs to the SMCO4 family.</text>
</comment>
<keyword evidence="4 9" id="KW-0812">Transmembrane</keyword>
<comment type="subcellular location">
    <subcellularLocation>
        <location evidence="1">Membrane</location>
        <topology evidence="1">Single-pass membrane protein</topology>
    </subcellularLocation>
</comment>
<keyword evidence="7 9" id="KW-0472">Membrane</keyword>
<sequence>MRNKAGKVKETSKEKKQRKKDFQETQKQVKTIVLPGLIVIAIFIIIYVYMKTRPKNGYID</sequence>
<evidence type="ECO:0000256" key="6">
    <source>
        <dbReference type="ARBA" id="ARBA00023054"/>
    </source>
</evidence>
<feature type="region of interest" description="Disordered" evidence="8">
    <location>
        <begin position="1"/>
        <end position="25"/>
    </location>
</feature>
<dbReference type="RefSeq" id="XP_028144396.1">
    <property type="nucleotide sequence ID" value="XM_028288595.1"/>
</dbReference>
<evidence type="ECO:0000256" key="3">
    <source>
        <dbReference type="ARBA" id="ARBA00017028"/>
    </source>
</evidence>
<dbReference type="InterPro" id="IPR027960">
    <property type="entry name" value="DUF4519"/>
</dbReference>
<dbReference type="Pfam" id="PF15012">
    <property type="entry name" value="DUF4519"/>
    <property type="match status" value="1"/>
</dbReference>
<gene>
    <name evidence="12" type="primary">LOC114338019</name>
</gene>
<dbReference type="AlphaFoldDB" id="A0A6P7G5U8"/>
<dbReference type="EnsemblMetazoa" id="XM_028288595.2">
    <property type="protein sequence ID" value="XP_028144396.1"/>
    <property type="gene ID" value="LOC114338019"/>
</dbReference>
<keyword evidence="11" id="KW-1185">Reference proteome</keyword>
<evidence type="ECO:0000256" key="4">
    <source>
        <dbReference type="ARBA" id="ARBA00022692"/>
    </source>
</evidence>
<dbReference type="KEGG" id="dvv:114338019"/>
<dbReference type="PANTHER" id="PTHR34644:SF2">
    <property type="entry name" value="SINGLE-PASS MEMBRANE AND COILED-COIL DOMAIN-CONTAINING PROTEIN 4"/>
    <property type="match status" value="1"/>
</dbReference>
<evidence type="ECO:0000256" key="1">
    <source>
        <dbReference type="ARBA" id="ARBA00004167"/>
    </source>
</evidence>
<dbReference type="InParanoid" id="A0A6P7G5U8"/>
<reference evidence="12" key="1">
    <citation type="submission" date="2025-04" db="UniProtKB">
        <authorList>
            <consortium name="RefSeq"/>
        </authorList>
    </citation>
    <scope>IDENTIFICATION</scope>
    <source>
        <tissue evidence="12">Whole insect</tissue>
    </source>
</reference>
<keyword evidence="6" id="KW-0175">Coiled coil</keyword>
<evidence type="ECO:0000256" key="9">
    <source>
        <dbReference type="SAM" id="Phobius"/>
    </source>
</evidence>
<evidence type="ECO:0000313" key="12">
    <source>
        <dbReference type="RefSeq" id="XP_028144396.1"/>
    </source>
</evidence>
<name>A0A6P7G5U8_DIAVI</name>
<dbReference type="Proteomes" id="UP001652700">
    <property type="component" value="Unplaced"/>
</dbReference>
<evidence type="ECO:0000256" key="8">
    <source>
        <dbReference type="SAM" id="MobiDB-lite"/>
    </source>
</evidence>
<evidence type="ECO:0000313" key="10">
    <source>
        <dbReference type="EnsemblMetazoa" id="XP_028144396.1"/>
    </source>
</evidence>
<organism evidence="12">
    <name type="scientific">Diabrotica virgifera virgifera</name>
    <name type="common">western corn rootworm</name>
    <dbReference type="NCBI Taxonomy" id="50390"/>
    <lineage>
        <taxon>Eukaryota</taxon>
        <taxon>Metazoa</taxon>
        <taxon>Ecdysozoa</taxon>
        <taxon>Arthropoda</taxon>
        <taxon>Hexapoda</taxon>
        <taxon>Insecta</taxon>
        <taxon>Pterygota</taxon>
        <taxon>Neoptera</taxon>
        <taxon>Endopterygota</taxon>
        <taxon>Coleoptera</taxon>
        <taxon>Polyphaga</taxon>
        <taxon>Cucujiformia</taxon>
        <taxon>Chrysomeloidea</taxon>
        <taxon>Chrysomelidae</taxon>
        <taxon>Galerucinae</taxon>
        <taxon>Diabroticina</taxon>
        <taxon>Diabroticites</taxon>
        <taxon>Diabrotica</taxon>
    </lineage>
</organism>
<evidence type="ECO:0000256" key="5">
    <source>
        <dbReference type="ARBA" id="ARBA00022989"/>
    </source>
</evidence>
<dbReference type="GeneID" id="114338019"/>
<dbReference type="PANTHER" id="PTHR34644">
    <property type="entry name" value="SINGLE-PASS MEMBRANE AND COILED-COIL DOMAIN-CONTAINING PROTEIN 4"/>
    <property type="match status" value="1"/>
</dbReference>
<evidence type="ECO:0000256" key="7">
    <source>
        <dbReference type="ARBA" id="ARBA00023136"/>
    </source>
</evidence>
<feature type="compositionally biased region" description="Basic and acidic residues" evidence="8">
    <location>
        <begin position="7"/>
        <end position="24"/>
    </location>
</feature>
<dbReference type="GO" id="GO:0016020">
    <property type="term" value="C:membrane"/>
    <property type="evidence" value="ECO:0007669"/>
    <property type="project" value="UniProtKB-SubCell"/>
</dbReference>
<accession>A0A6P7G5U8</accession>
<evidence type="ECO:0000256" key="2">
    <source>
        <dbReference type="ARBA" id="ARBA00009202"/>
    </source>
</evidence>
<dbReference type="FunCoup" id="A0A6P7G5U8">
    <property type="interactions" value="1"/>
</dbReference>
<feature type="transmembrane region" description="Helical" evidence="9">
    <location>
        <begin position="32"/>
        <end position="50"/>
    </location>
</feature>
<evidence type="ECO:0000313" key="11">
    <source>
        <dbReference type="Proteomes" id="UP001652700"/>
    </source>
</evidence>
<reference evidence="10" key="2">
    <citation type="submission" date="2025-05" db="UniProtKB">
        <authorList>
            <consortium name="EnsemblMetazoa"/>
        </authorList>
    </citation>
    <scope>IDENTIFICATION</scope>
</reference>
<protein>
    <recommendedName>
        <fullName evidence="3">Single-pass membrane and coiled-coil domain-containing protein 4 homolog</fullName>
    </recommendedName>
</protein>
<keyword evidence="5 9" id="KW-1133">Transmembrane helix</keyword>